<dbReference type="AlphaFoldDB" id="A0A6J6IDW2"/>
<accession>A0A6J6IDW2</accession>
<gene>
    <name evidence="1" type="ORF">UFOPK1939_00688</name>
</gene>
<sequence length="357" mass="38904">MIDWSLAVSTAQHMLPNGPPIEADEAQALIQSLYAAAEEAEKHIGQITELTPIAPLAKIAVVDRRKWAQSNVEGFRAAITPLVDSMLERRDSDSAGPRATTGLVGAIGSRATGFQVGTLLAYIGTKVLGQHELFTPEGTAPRLLLVAPNIVTAERNLGLDPWSFRLWVCLHEQTHRVQLATVPWLEPLIRSDLQEFFEAADVDVATVRERLGTAVSAAGASVRGESGRSLLEAVQTPEQRQILDRLVALMSLLEGHADWAMDEVSEDVIPDIAHVRATFEKRRSGVGALDQVLRRLFGLDQKLAQYRDGAAFVRGVIDKVGLEGFNQVWTSPDTLPLRAEIDQPALWVERVHGSGGV</sequence>
<dbReference type="Gene3D" id="1.20.150.30">
    <property type="entry name" value="Zincin-like metallopeptidase, N-terminal domain"/>
    <property type="match status" value="1"/>
</dbReference>
<dbReference type="Pfam" id="PF10103">
    <property type="entry name" value="Zincin_2"/>
    <property type="match status" value="1"/>
</dbReference>
<dbReference type="InterPro" id="IPR022454">
    <property type="entry name" value="CHP03883_F420-assoc"/>
</dbReference>
<name>A0A6J6IDW2_9ZZZZ</name>
<proteinExistence type="predicted"/>
<dbReference type="PANTHER" id="PTHR39420">
    <property type="match status" value="1"/>
</dbReference>
<dbReference type="SUPFAM" id="SSF55486">
    <property type="entry name" value="Metalloproteases ('zincins'), catalytic domain"/>
    <property type="match status" value="1"/>
</dbReference>
<dbReference type="PANTHER" id="PTHR39420:SF1">
    <property type="entry name" value="HYDROLASE"/>
    <property type="match status" value="1"/>
</dbReference>
<dbReference type="InterPro" id="IPR018766">
    <property type="entry name" value="Zinicin_2"/>
</dbReference>
<dbReference type="EMBL" id="CAEZVF010000091">
    <property type="protein sequence ID" value="CAB4622747.1"/>
    <property type="molecule type" value="Genomic_DNA"/>
</dbReference>
<dbReference type="NCBIfam" id="TIGR03624">
    <property type="entry name" value="putative hydrolase"/>
    <property type="match status" value="1"/>
</dbReference>
<reference evidence="1" key="1">
    <citation type="submission" date="2020-05" db="EMBL/GenBank/DDBJ databases">
        <authorList>
            <person name="Chiriac C."/>
            <person name="Salcher M."/>
            <person name="Ghai R."/>
            <person name="Kavagutti S V."/>
        </authorList>
    </citation>
    <scope>NUCLEOTIDE SEQUENCE</scope>
</reference>
<protein>
    <submittedName>
        <fullName evidence="1">Unannotated protein</fullName>
    </submittedName>
</protein>
<dbReference type="NCBIfam" id="TIGR03883">
    <property type="entry name" value="DUF2342_F420"/>
    <property type="match status" value="1"/>
</dbReference>
<evidence type="ECO:0000313" key="1">
    <source>
        <dbReference type="EMBL" id="CAB4622747.1"/>
    </source>
</evidence>
<organism evidence="1">
    <name type="scientific">freshwater metagenome</name>
    <dbReference type="NCBI Taxonomy" id="449393"/>
    <lineage>
        <taxon>unclassified sequences</taxon>
        <taxon>metagenomes</taxon>
        <taxon>ecological metagenomes</taxon>
    </lineage>
</organism>
<dbReference type="InterPro" id="IPR042271">
    <property type="entry name" value="Zinicin_2_N"/>
</dbReference>